<protein>
    <recommendedName>
        <fullName evidence="3">N-acetyltransferase domain-containing protein</fullName>
    </recommendedName>
</protein>
<dbReference type="AlphaFoldDB" id="I8TDV0"/>
<dbReference type="CDD" id="cd04301">
    <property type="entry name" value="NAT_SF"/>
    <property type="match status" value="1"/>
</dbReference>
<evidence type="ECO:0000256" key="2">
    <source>
        <dbReference type="ARBA" id="ARBA00023315"/>
    </source>
</evidence>
<keyword evidence="2" id="KW-0012">Acyltransferase</keyword>
<accession>I8TDV0</accession>
<dbReference type="RefSeq" id="WP_007185235.1">
    <property type="nucleotide sequence ID" value="NZ_AKGD01000001.1"/>
</dbReference>
<evidence type="ECO:0000256" key="1">
    <source>
        <dbReference type="ARBA" id="ARBA00022679"/>
    </source>
</evidence>
<sequence length="154" mass="17329">MSDRQTRIRRARFDDLPALLQLESLFQSDAMTRRTLRRFISAPNAAFLVAEHQGRVMGNLLMLTRRDTTLARIYSVIVSPAARGLGLGRELVVAAENEARQRGCSAMALEVRVDNTVARTLYERLGYALQKPLPGYYEDEGDGLRLRKPLRPAA</sequence>
<dbReference type="Proteomes" id="UP000003704">
    <property type="component" value="Unassembled WGS sequence"/>
</dbReference>
<dbReference type="GO" id="GO:0016747">
    <property type="term" value="F:acyltransferase activity, transferring groups other than amino-acyl groups"/>
    <property type="evidence" value="ECO:0007669"/>
    <property type="project" value="InterPro"/>
</dbReference>
<dbReference type="InterPro" id="IPR000182">
    <property type="entry name" value="GNAT_dom"/>
</dbReference>
<organism evidence="4 5">
    <name type="scientific">Hydrocarboniphaga effusa AP103</name>
    <dbReference type="NCBI Taxonomy" id="1172194"/>
    <lineage>
        <taxon>Bacteria</taxon>
        <taxon>Pseudomonadati</taxon>
        <taxon>Pseudomonadota</taxon>
        <taxon>Gammaproteobacteria</taxon>
        <taxon>Nevskiales</taxon>
        <taxon>Nevskiaceae</taxon>
        <taxon>Hydrocarboniphaga</taxon>
    </lineage>
</organism>
<keyword evidence="1" id="KW-0808">Transferase</keyword>
<dbReference type="InterPro" id="IPR050832">
    <property type="entry name" value="Bact_Acetyltransf"/>
</dbReference>
<dbReference type="Pfam" id="PF00583">
    <property type="entry name" value="Acetyltransf_1"/>
    <property type="match status" value="1"/>
</dbReference>
<evidence type="ECO:0000313" key="4">
    <source>
        <dbReference type="EMBL" id="EIT72155.1"/>
    </source>
</evidence>
<dbReference type="PANTHER" id="PTHR43877:SF2">
    <property type="entry name" value="AMINOALKYLPHOSPHONATE N-ACETYLTRANSFERASE-RELATED"/>
    <property type="match status" value="1"/>
</dbReference>
<name>I8TDV0_9GAMM</name>
<dbReference type="InterPro" id="IPR016181">
    <property type="entry name" value="Acyl_CoA_acyltransferase"/>
</dbReference>
<evidence type="ECO:0000259" key="3">
    <source>
        <dbReference type="PROSITE" id="PS51186"/>
    </source>
</evidence>
<dbReference type="STRING" id="1172194.WQQ_22920"/>
<comment type="caution">
    <text evidence="4">The sequence shown here is derived from an EMBL/GenBank/DDBJ whole genome shotgun (WGS) entry which is preliminary data.</text>
</comment>
<dbReference type="SUPFAM" id="SSF55729">
    <property type="entry name" value="Acyl-CoA N-acyltransferases (Nat)"/>
    <property type="match status" value="1"/>
</dbReference>
<dbReference type="Gene3D" id="3.40.630.30">
    <property type="match status" value="1"/>
</dbReference>
<dbReference type="EMBL" id="AKGD01000001">
    <property type="protein sequence ID" value="EIT72155.1"/>
    <property type="molecule type" value="Genomic_DNA"/>
</dbReference>
<feature type="domain" description="N-acetyltransferase" evidence="3">
    <location>
        <begin position="6"/>
        <end position="151"/>
    </location>
</feature>
<gene>
    <name evidence="4" type="ORF">WQQ_22920</name>
</gene>
<dbReference type="PANTHER" id="PTHR43877">
    <property type="entry name" value="AMINOALKYLPHOSPHONATE N-ACETYLTRANSFERASE-RELATED-RELATED"/>
    <property type="match status" value="1"/>
</dbReference>
<reference evidence="4 5" key="1">
    <citation type="journal article" date="2012" name="J. Bacteriol.">
        <title>Genome Sequence of n-Alkane-Degrading Hydrocarboniphaga effusa Strain AP103T (ATCC BAA-332T).</title>
        <authorList>
            <person name="Chang H.K."/>
            <person name="Zylstra G.J."/>
            <person name="Chae J.C."/>
        </authorList>
    </citation>
    <scope>NUCLEOTIDE SEQUENCE [LARGE SCALE GENOMIC DNA]</scope>
    <source>
        <strain evidence="4 5">AP103</strain>
    </source>
</reference>
<dbReference type="PROSITE" id="PS51186">
    <property type="entry name" value="GNAT"/>
    <property type="match status" value="1"/>
</dbReference>
<proteinExistence type="predicted"/>
<keyword evidence="5" id="KW-1185">Reference proteome</keyword>
<evidence type="ECO:0000313" key="5">
    <source>
        <dbReference type="Proteomes" id="UP000003704"/>
    </source>
</evidence>